<evidence type="ECO:0000256" key="5">
    <source>
        <dbReference type="ARBA" id="ARBA00023015"/>
    </source>
</evidence>
<evidence type="ECO:0000256" key="7">
    <source>
        <dbReference type="ARBA" id="ARBA00023163"/>
    </source>
</evidence>
<feature type="domain" description="Homeobox" evidence="11">
    <location>
        <begin position="30"/>
        <end position="82"/>
    </location>
</feature>
<evidence type="ECO:0000256" key="6">
    <source>
        <dbReference type="ARBA" id="ARBA00023155"/>
    </source>
</evidence>
<evidence type="ECO:0000256" key="10">
    <source>
        <dbReference type="RuleBase" id="RU000682"/>
    </source>
</evidence>
<dbReference type="SMART" id="SM00389">
    <property type="entry name" value="HOX"/>
    <property type="match status" value="1"/>
</dbReference>
<keyword evidence="9 10" id="KW-0238">DNA-binding</keyword>
<gene>
    <name evidence="12" type="primary">ORF66059</name>
</gene>
<evidence type="ECO:0000313" key="12">
    <source>
        <dbReference type="EMBL" id="CEK68357.1"/>
    </source>
</evidence>
<dbReference type="Pfam" id="PF00046">
    <property type="entry name" value="Homeodomain"/>
    <property type="match status" value="1"/>
</dbReference>
<dbReference type="PANTHER" id="PTHR21408">
    <property type="entry name" value="HOMEODOMAIN-ONLY PROTEIN"/>
    <property type="match status" value="1"/>
</dbReference>
<comment type="subcellular location">
    <subcellularLocation>
        <location evidence="1 9 10">Nucleus</location>
    </subcellularLocation>
</comment>
<dbReference type="GO" id="GO:0005634">
    <property type="term" value="C:nucleus"/>
    <property type="evidence" value="ECO:0007669"/>
    <property type="project" value="UniProtKB-SubCell"/>
</dbReference>
<dbReference type="CDD" id="cd00086">
    <property type="entry name" value="homeodomain"/>
    <property type="match status" value="1"/>
</dbReference>
<dbReference type="PANTHER" id="PTHR21408:SF1">
    <property type="entry name" value="HOMEODOMAIN-ONLY PROTEIN"/>
    <property type="match status" value="1"/>
</dbReference>
<organism evidence="12">
    <name type="scientific">Arion vulgaris</name>
    <dbReference type="NCBI Taxonomy" id="1028688"/>
    <lineage>
        <taxon>Eukaryota</taxon>
        <taxon>Metazoa</taxon>
        <taxon>Spiralia</taxon>
        <taxon>Lophotrochozoa</taxon>
        <taxon>Mollusca</taxon>
        <taxon>Gastropoda</taxon>
        <taxon>Heterobranchia</taxon>
        <taxon>Euthyneura</taxon>
        <taxon>Panpulmonata</taxon>
        <taxon>Eupulmonata</taxon>
        <taxon>Stylommatophora</taxon>
        <taxon>Helicina</taxon>
        <taxon>Arionoidea</taxon>
        <taxon>Arionidae</taxon>
        <taxon>Arion</taxon>
    </lineage>
</organism>
<keyword evidence="6 9" id="KW-0371">Homeobox</keyword>
<keyword evidence="5" id="KW-0805">Transcription regulation</keyword>
<dbReference type="SUPFAM" id="SSF46689">
    <property type="entry name" value="Homeodomain-like"/>
    <property type="match status" value="1"/>
</dbReference>
<evidence type="ECO:0000256" key="3">
    <source>
        <dbReference type="ARBA" id="ARBA00022473"/>
    </source>
</evidence>
<dbReference type="GO" id="GO:0003677">
    <property type="term" value="F:DNA binding"/>
    <property type="evidence" value="ECO:0007669"/>
    <property type="project" value="UniProtKB-UniRule"/>
</dbReference>
<accession>A0A0B6ZJ12</accession>
<name>A0A0B6ZJ12_9EUPU</name>
<keyword evidence="4" id="KW-0678">Repressor</keyword>
<dbReference type="Gene3D" id="1.10.10.60">
    <property type="entry name" value="Homeodomain-like"/>
    <property type="match status" value="1"/>
</dbReference>
<evidence type="ECO:0000256" key="4">
    <source>
        <dbReference type="ARBA" id="ARBA00022491"/>
    </source>
</evidence>
<evidence type="ECO:0000256" key="9">
    <source>
        <dbReference type="PROSITE-ProRule" id="PRU00108"/>
    </source>
</evidence>
<sequence>MYNGHSKGNPSSNALVGIQAQLSAPNQLPRMSEYQLKTLETNFQSNRNPSDLDITLFAAEVGLSETEVTRWFEHRLARWRQQQGLPANSGSVNE</sequence>
<dbReference type="PROSITE" id="PS50071">
    <property type="entry name" value="HOMEOBOX_2"/>
    <property type="match status" value="1"/>
</dbReference>
<evidence type="ECO:0000256" key="2">
    <source>
        <dbReference type="ARBA" id="ARBA00021327"/>
    </source>
</evidence>
<evidence type="ECO:0000256" key="8">
    <source>
        <dbReference type="ARBA" id="ARBA00023242"/>
    </source>
</evidence>
<dbReference type="InterPro" id="IPR009057">
    <property type="entry name" value="Homeodomain-like_sf"/>
</dbReference>
<keyword evidence="8 9" id="KW-0539">Nucleus</keyword>
<dbReference type="AlphaFoldDB" id="A0A0B6ZJ12"/>
<keyword evidence="7" id="KW-0804">Transcription</keyword>
<proteinExistence type="predicted"/>
<dbReference type="InterPro" id="IPR001356">
    <property type="entry name" value="HD"/>
</dbReference>
<protein>
    <recommendedName>
        <fullName evidence="2">Homeodomain-only protein</fullName>
    </recommendedName>
</protein>
<dbReference type="GO" id="GO:0030154">
    <property type="term" value="P:cell differentiation"/>
    <property type="evidence" value="ECO:0007669"/>
    <property type="project" value="InterPro"/>
</dbReference>
<dbReference type="InterPro" id="IPR039162">
    <property type="entry name" value="HOPX"/>
</dbReference>
<reference evidence="12" key="1">
    <citation type="submission" date="2014-12" db="EMBL/GenBank/DDBJ databases">
        <title>Insight into the proteome of Arion vulgaris.</title>
        <authorList>
            <person name="Aradska J."/>
            <person name="Bulat T."/>
            <person name="Smidak R."/>
            <person name="Sarate P."/>
            <person name="Gangsoo J."/>
            <person name="Sialana F."/>
            <person name="Bilban M."/>
            <person name="Lubec G."/>
        </authorList>
    </citation>
    <scope>NUCLEOTIDE SEQUENCE</scope>
    <source>
        <tissue evidence="12">Skin</tissue>
    </source>
</reference>
<dbReference type="GO" id="GO:0006357">
    <property type="term" value="P:regulation of transcription by RNA polymerase II"/>
    <property type="evidence" value="ECO:0007669"/>
    <property type="project" value="TreeGrafter"/>
</dbReference>
<evidence type="ECO:0000256" key="1">
    <source>
        <dbReference type="ARBA" id="ARBA00004123"/>
    </source>
</evidence>
<keyword evidence="3" id="KW-0217">Developmental protein</keyword>
<feature type="DNA-binding region" description="Homeobox" evidence="9">
    <location>
        <begin position="32"/>
        <end position="83"/>
    </location>
</feature>
<evidence type="ECO:0000259" key="11">
    <source>
        <dbReference type="PROSITE" id="PS50071"/>
    </source>
</evidence>
<dbReference type="EMBL" id="HACG01021492">
    <property type="protein sequence ID" value="CEK68357.1"/>
    <property type="molecule type" value="Transcribed_RNA"/>
</dbReference>